<dbReference type="OrthoDB" id="9808275at2"/>
<dbReference type="CDD" id="cd07010">
    <property type="entry name" value="cupin_PMI_type_I_N_bac"/>
    <property type="match status" value="1"/>
</dbReference>
<dbReference type="GO" id="GO:0016853">
    <property type="term" value="F:isomerase activity"/>
    <property type="evidence" value="ECO:0007669"/>
    <property type="project" value="UniProtKB-KW"/>
</dbReference>
<dbReference type="InterPro" id="IPR051804">
    <property type="entry name" value="Carb_Metab_Reg_Kinase/Isom"/>
</dbReference>
<dbReference type="PANTHER" id="PTHR42742">
    <property type="entry name" value="TRANSCRIPTIONAL REPRESSOR MPRA"/>
    <property type="match status" value="1"/>
</dbReference>
<dbReference type="AlphaFoldDB" id="A0A521EYT1"/>
<name>A0A521EYT1_9BACT</name>
<dbReference type="InterPro" id="IPR014710">
    <property type="entry name" value="RmlC-like_jellyroll"/>
</dbReference>
<keyword evidence="3" id="KW-0413">Isomerase</keyword>
<sequence>MTFEKSPAIRISGKECIAGWQSITGKIKQHLNELESSRKILAVECYQGTDMDEIRSGLIDQLEADEVFDSSDYLFSEEQIRTITQPDVTDDRIFGRLTKLEMNDLIDPEKKEHIRDTIAKDETGLVVVFGYGASLVAEEADVLVYADMARWEIQQRMRNNEVSNIGINNAEAGIEDKYKRGFFVDWRICDKLKKQVHDRIDFVLDTNKKEAPKLIDKATFDFALEQTVHRPFSVVPFFDPGPWGGQWMREVCGLDEEPENFAWCFNCVPEENSVLYEFDNGEVMELPSINVVFFKPEELLGKEVYQRFGDEFPIRFDFLDTIDGGNLSLQVHPSQEYIKQEFNLEYTQDESYYMMDAQEGAEVYLGVKKGIDPDTMIENLKHANNGGPFFDADKYAASFPAKKHDHFLIPNGTVHCSGEGCMVLEISATPYIFTFKLWDWDRLGLDGKPRPINIERGEKVIRWEHDEEWVPGELINQFETVAEGDGWREEKTGLHNSQFIETRRHWFSKPVTHTANGSVTVFNLVEGKQAVISSPENEFEPFVVNYAETFIIPAHIKEYQIAPYGESEGKEIATIKAFVRS</sequence>
<dbReference type="SUPFAM" id="SSF51182">
    <property type="entry name" value="RmlC-like cupins"/>
    <property type="match status" value="1"/>
</dbReference>
<organism evidence="3 4">
    <name type="scientific">Gracilimonas mengyeensis</name>
    <dbReference type="NCBI Taxonomy" id="1302730"/>
    <lineage>
        <taxon>Bacteria</taxon>
        <taxon>Pseudomonadati</taxon>
        <taxon>Balneolota</taxon>
        <taxon>Balneolia</taxon>
        <taxon>Balneolales</taxon>
        <taxon>Balneolaceae</taxon>
        <taxon>Gracilimonas</taxon>
    </lineage>
</organism>
<reference evidence="3 4" key="1">
    <citation type="submission" date="2017-05" db="EMBL/GenBank/DDBJ databases">
        <authorList>
            <person name="Varghese N."/>
            <person name="Submissions S."/>
        </authorList>
    </citation>
    <scope>NUCLEOTIDE SEQUENCE [LARGE SCALE GENOMIC DNA]</scope>
    <source>
        <strain evidence="3 4">DSM 21985</strain>
    </source>
</reference>
<dbReference type="EMBL" id="FXTP01000014">
    <property type="protein sequence ID" value="SMO89013.1"/>
    <property type="molecule type" value="Genomic_DNA"/>
</dbReference>
<dbReference type="Proteomes" id="UP000317557">
    <property type="component" value="Unassembled WGS sequence"/>
</dbReference>
<evidence type="ECO:0000313" key="4">
    <source>
        <dbReference type="Proteomes" id="UP000317557"/>
    </source>
</evidence>
<dbReference type="GO" id="GO:0046872">
    <property type="term" value="F:metal ion binding"/>
    <property type="evidence" value="ECO:0007669"/>
    <property type="project" value="UniProtKB-KW"/>
</dbReference>
<evidence type="ECO:0000313" key="3">
    <source>
        <dbReference type="EMBL" id="SMO89013.1"/>
    </source>
</evidence>
<protein>
    <submittedName>
        <fullName evidence="3">Mannose-6-phosphate isomerase, class I</fullName>
    </submittedName>
</protein>
<proteinExistence type="predicted"/>
<keyword evidence="1" id="KW-0479">Metal-binding</keyword>
<evidence type="ECO:0000256" key="2">
    <source>
        <dbReference type="ARBA" id="ARBA00022833"/>
    </source>
</evidence>
<evidence type="ECO:0000256" key="1">
    <source>
        <dbReference type="ARBA" id="ARBA00022723"/>
    </source>
</evidence>
<keyword evidence="4" id="KW-1185">Reference proteome</keyword>
<keyword evidence="2" id="KW-0862">Zinc</keyword>
<accession>A0A521EYT1</accession>
<dbReference type="Gene3D" id="2.60.120.10">
    <property type="entry name" value="Jelly Rolls"/>
    <property type="match status" value="1"/>
</dbReference>
<gene>
    <name evidence="3" type="ORF">SAMN06265219_11445</name>
</gene>
<dbReference type="PANTHER" id="PTHR42742:SF3">
    <property type="entry name" value="FRUCTOKINASE"/>
    <property type="match status" value="1"/>
</dbReference>
<dbReference type="InterPro" id="IPR011051">
    <property type="entry name" value="RmlC_Cupin_sf"/>
</dbReference>
<dbReference type="RefSeq" id="WP_142455503.1">
    <property type="nucleotide sequence ID" value="NZ_FXTP01000014.1"/>
</dbReference>